<dbReference type="Proteomes" id="UP000237347">
    <property type="component" value="Unassembled WGS sequence"/>
</dbReference>
<proteinExistence type="predicted"/>
<protein>
    <submittedName>
        <fullName evidence="2">Uncharacterized protein</fullName>
    </submittedName>
</protein>
<reference evidence="2 3" key="1">
    <citation type="journal article" date="2018" name="Sci. Data">
        <title>The draft genome sequence of cork oak.</title>
        <authorList>
            <person name="Ramos A.M."/>
            <person name="Usie A."/>
            <person name="Barbosa P."/>
            <person name="Barros P.M."/>
            <person name="Capote T."/>
            <person name="Chaves I."/>
            <person name="Simoes F."/>
            <person name="Abreu I."/>
            <person name="Carrasquinho I."/>
            <person name="Faro C."/>
            <person name="Guimaraes J.B."/>
            <person name="Mendonca D."/>
            <person name="Nobrega F."/>
            <person name="Rodrigues L."/>
            <person name="Saibo N.J.M."/>
            <person name="Varela M.C."/>
            <person name="Egas C."/>
            <person name="Matos J."/>
            <person name="Miguel C.M."/>
            <person name="Oliveira M.M."/>
            <person name="Ricardo C.P."/>
            <person name="Goncalves S."/>
        </authorList>
    </citation>
    <scope>NUCLEOTIDE SEQUENCE [LARGE SCALE GENOMIC DNA]</scope>
    <source>
        <strain evidence="3">cv. HL8</strain>
    </source>
</reference>
<name>A0AAW0IER4_QUESU</name>
<keyword evidence="3" id="KW-1185">Reference proteome</keyword>
<organism evidence="2 3">
    <name type="scientific">Quercus suber</name>
    <name type="common">Cork oak</name>
    <dbReference type="NCBI Taxonomy" id="58331"/>
    <lineage>
        <taxon>Eukaryota</taxon>
        <taxon>Viridiplantae</taxon>
        <taxon>Streptophyta</taxon>
        <taxon>Embryophyta</taxon>
        <taxon>Tracheophyta</taxon>
        <taxon>Spermatophyta</taxon>
        <taxon>Magnoliopsida</taxon>
        <taxon>eudicotyledons</taxon>
        <taxon>Gunneridae</taxon>
        <taxon>Pentapetalae</taxon>
        <taxon>rosids</taxon>
        <taxon>fabids</taxon>
        <taxon>Fagales</taxon>
        <taxon>Fagaceae</taxon>
        <taxon>Quercus</taxon>
    </lineage>
</organism>
<evidence type="ECO:0000313" key="3">
    <source>
        <dbReference type="Proteomes" id="UP000237347"/>
    </source>
</evidence>
<feature type="region of interest" description="Disordered" evidence="1">
    <location>
        <begin position="69"/>
        <end position="94"/>
    </location>
</feature>
<sequence>RFTKEFRFDDAFNYKTEHDLDAALKRWCNCKENISVDIIRKYENIRGKVVAVVKPIQELEQRNLVGDMMSEATVPGPKSKSKRPGKSQKSQHVISTTSAGANELAVINGGTKAFVILLTNGKYMTSNYFVISTTETKRVTAKGIPTLFRLSYNNTKSTE</sequence>
<comment type="caution">
    <text evidence="2">The sequence shown here is derived from an EMBL/GenBank/DDBJ whole genome shotgun (WGS) entry which is preliminary data.</text>
</comment>
<dbReference type="AlphaFoldDB" id="A0AAW0IER4"/>
<dbReference type="Gene3D" id="3.40.50.720">
    <property type="entry name" value="NAD(P)-binding Rossmann-like Domain"/>
    <property type="match status" value="1"/>
</dbReference>
<evidence type="ECO:0000256" key="1">
    <source>
        <dbReference type="SAM" id="MobiDB-lite"/>
    </source>
</evidence>
<gene>
    <name evidence="2" type="ORF">CFP56_006550</name>
</gene>
<feature type="non-terminal residue" evidence="2">
    <location>
        <position position="1"/>
    </location>
</feature>
<accession>A0AAW0IER4</accession>
<evidence type="ECO:0000313" key="2">
    <source>
        <dbReference type="EMBL" id="KAK7812856.1"/>
    </source>
</evidence>
<dbReference type="EMBL" id="PKMF04001372">
    <property type="protein sequence ID" value="KAK7812856.1"/>
    <property type="molecule type" value="Genomic_DNA"/>
</dbReference>